<evidence type="ECO:0000313" key="2">
    <source>
        <dbReference type="EMBL" id="VVA28849.1"/>
    </source>
</evidence>
<dbReference type="Gramene" id="VVA28849">
    <property type="protein sequence ID" value="VVA28849"/>
    <property type="gene ID" value="Prudul26B025432"/>
</dbReference>
<accession>A0A5E4FMH4</accession>
<dbReference type="EMBL" id="JAJFAZ020000004">
    <property type="protein sequence ID" value="KAI5335802.1"/>
    <property type="molecule type" value="Genomic_DNA"/>
</dbReference>
<evidence type="ECO:0000313" key="3">
    <source>
        <dbReference type="Proteomes" id="UP000327085"/>
    </source>
</evidence>
<sequence length="159" mass="18548">MPENLFERFCSFQPKQWLKRLPSAEWSYYTSYHSFAKTAPCEIVMDNHLVPFLCMNLSGTTLLDVLHRSLHARNLLRFVPYQHMSLSNHSFHKLAPFESVTSAANTTVWTKLQVLRRTNELHVMQYEDTSLFTDMVRDPAAHSYTSTKHAFFTISLKDC</sequence>
<evidence type="ECO:0000313" key="4">
    <source>
        <dbReference type="Proteomes" id="UP001054821"/>
    </source>
</evidence>
<dbReference type="InParanoid" id="A0A5E4FMH4"/>
<reference evidence="2" key="1">
    <citation type="submission" date="2019-07" db="EMBL/GenBank/DDBJ databases">
        <authorList>
            <person name="Alioto T."/>
            <person name="Alioto T."/>
            <person name="Gomez Garrido J."/>
        </authorList>
    </citation>
    <scope>NUCLEOTIDE SEQUENCE</scope>
</reference>
<dbReference type="EMBL" id="CABIKO010000151">
    <property type="protein sequence ID" value="VVA28849.1"/>
    <property type="molecule type" value="Genomic_DNA"/>
</dbReference>
<protein>
    <submittedName>
        <fullName evidence="2">PREDICTED: Retrotransposable element Tf2</fullName>
    </submittedName>
</protein>
<reference evidence="3" key="2">
    <citation type="journal article" date="2020" name="Plant J.">
        <title>Transposons played a major role in the diversification between the closely related almond and peach genomes: results from the almond genome sequence.</title>
        <authorList>
            <person name="Alioto T."/>
            <person name="Alexiou K.G."/>
            <person name="Bardil A."/>
            <person name="Barteri F."/>
            <person name="Castanera R."/>
            <person name="Cruz F."/>
            <person name="Dhingra A."/>
            <person name="Duval H."/>
            <person name="Fernandez I Marti A."/>
            <person name="Frias L."/>
            <person name="Galan B."/>
            <person name="Garcia J.L."/>
            <person name="Howad W."/>
            <person name="Gomez-Garrido J."/>
            <person name="Gut M."/>
            <person name="Julca I."/>
            <person name="Morata J."/>
            <person name="Puigdomenech P."/>
            <person name="Ribeca P."/>
            <person name="Rubio Cabetas M.J."/>
            <person name="Vlasova A."/>
            <person name="Wirthensohn M."/>
            <person name="Garcia-Mas J."/>
            <person name="Gabaldon T."/>
            <person name="Casacuberta J.M."/>
            <person name="Arus P."/>
        </authorList>
    </citation>
    <scope>NUCLEOTIDE SEQUENCE [LARGE SCALE GENOMIC DNA]</scope>
    <source>
        <strain evidence="3">cv. Texas</strain>
    </source>
</reference>
<evidence type="ECO:0000313" key="1">
    <source>
        <dbReference type="EMBL" id="KAI5335802.1"/>
    </source>
</evidence>
<dbReference type="AlphaFoldDB" id="A0A5E4FMH4"/>
<organism evidence="2 3">
    <name type="scientific">Prunus dulcis</name>
    <name type="common">Almond</name>
    <name type="synonym">Amygdalus dulcis</name>
    <dbReference type="NCBI Taxonomy" id="3755"/>
    <lineage>
        <taxon>Eukaryota</taxon>
        <taxon>Viridiplantae</taxon>
        <taxon>Streptophyta</taxon>
        <taxon>Embryophyta</taxon>
        <taxon>Tracheophyta</taxon>
        <taxon>Spermatophyta</taxon>
        <taxon>Magnoliopsida</taxon>
        <taxon>eudicotyledons</taxon>
        <taxon>Gunneridae</taxon>
        <taxon>Pentapetalae</taxon>
        <taxon>rosids</taxon>
        <taxon>fabids</taxon>
        <taxon>Rosales</taxon>
        <taxon>Rosaceae</taxon>
        <taxon>Amygdaloideae</taxon>
        <taxon>Amygdaleae</taxon>
        <taxon>Prunus</taxon>
    </lineage>
</organism>
<name>A0A5E4FMH4_PRUDU</name>
<keyword evidence="4" id="KW-1185">Reference proteome</keyword>
<proteinExistence type="predicted"/>
<reference evidence="1 4" key="3">
    <citation type="journal article" date="2022" name="G3 (Bethesda)">
        <title>Whole-genome sequence and methylome profiling of the almond [Prunus dulcis (Mill.) D.A. Webb] cultivar 'Nonpareil'.</title>
        <authorList>
            <person name="D'Amico-Willman K.M."/>
            <person name="Ouma W.Z."/>
            <person name="Meulia T."/>
            <person name="Sideli G.M."/>
            <person name="Gradziel T.M."/>
            <person name="Fresnedo-Ramirez J."/>
        </authorList>
    </citation>
    <scope>NUCLEOTIDE SEQUENCE [LARGE SCALE GENOMIC DNA]</scope>
    <source>
        <strain evidence="1">Clone GOH B32 T37-40</strain>
    </source>
</reference>
<gene>
    <name evidence="2" type="ORF">ALMOND_2B025432</name>
    <name evidence="1" type="ORF">L3X38_025936</name>
</gene>
<dbReference type="Proteomes" id="UP000327085">
    <property type="component" value="Chromosome 4"/>
</dbReference>
<dbReference type="Proteomes" id="UP001054821">
    <property type="component" value="Chromosome 4"/>
</dbReference>